<dbReference type="FunFam" id="3.10.450.50:FF:000005">
    <property type="entry name" value="Nuclear transport factor 2"/>
    <property type="match status" value="1"/>
</dbReference>
<evidence type="ECO:0000256" key="1">
    <source>
        <dbReference type="ARBA" id="ARBA00022490"/>
    </source>
</evidence>
<keyword evidence="3" id="KW-0653">Protein transport</keyword>
<protein>
    <recommendedName>
        <fullName evidence="2 3">Nuclear transport factor 2</fullName>
        <shortName evidence="3">NTF-2</shortName>
    </recommendedName>
</protein>
<dbReference type="InterPro" id="IPR032710">
    <property type="entry name" value="NTF2-like_dom_sf"/>
</dbReference>
<dbReference type="CDD" id="cd00780">
    <property type="entry name" value="NTF2"/>
    <property type="match status" value="1"/>
</dbReference>
<name>A0A9P5SFZ8_9FUNG</name>
<dbReference type="GO" id="GO:0006606">
    <property type="term" value="P:protein import into nucleus"/>
    <property type="evidence" value="ECO:0007669"/>
    <property type="project" value="UniProtKB-ARBA"/>
</dbReference>
<dbReference type="Gene3D" id="3.10.450.50">
    <property type="match status" value="1"/>
</dbReference>
<dbReference type="InterPro" id="IPR002075">
    <property type="entry name" value="NTF2_dom"/>
</dbReference>
<dbReference type="GO" id="GO:0005737">
    <property type="term" value="C:cytoplasm"/>
    <property type="evidence" value="ECO:0007669"/>
    <property type="project" value="UniProtKB-SubCell"/>
</dbReference>
<dbReference type="Proteomes" id="UP000696485">
    <property type="component" value="Unassembled WGS sequence"/>
</dbReference>
<dbReference type="GO" id="GO:0051028">
    <property type="term" value="P:mRNA transport"/>
    <property type="evidence" value="ECO:0007669"/>
    <property type="project" value="UniProtKB-UniRule"/>
</dbReference>
<gene>
    <name evidence="5" type="primary">NTF2</name>
    <name evidence="5" type="ORF">BG006_008266</name>
</gene>
<evidence type="ECO:0000259" key="4">
    <source>
        <dbReference type="PROSITE" id="PS50177"/>
    </source>
</evidence>
<dbReference type="InterPro" id="IPR045875">
    <property type="entry name" value="NTF2"/>
</dbReference>
<proteinExistence type="predicted"/>
<comment type="function">
    <text evidence="3">Has a role in nuclear-cytoplasmic transport of proteins and mRNAs.</text>
</comment>
<dbReference type="PROSITE" id="PS50177">
    <property type="entry name" value="NTF2_DOMAIN"/>
    <property type="match status" value="1"/>
</dbReference>
<organism evidence="5 6">
    <name type="scientific">Podila minutissima</name>
    <dbReference type="NCBI Taxonomy" id="64525"/>
    <lineage>
        <taxon>Eukaryota</taxon>
        <taxon>Fungi</taxon>
        <taxon>Fungi incertae sedis</taxon>
        <taxon>Mucoromycota</taxon>
        <taxon>Mortierellomycotina</taxon>
        <taxon>Mortierellomycetes</taxon>
        <taxon>Mortierellales</taxon>
        <taxon>Mortierellaceae</taxon>
        <taxon>Podila</taxon>
    </lineage>
</organism>
<evidence type="ECO:0000256" key="2">
    <source>
        <dbReference type="ARBA" id="ARBA00026247"/>
    </source>
</evidence>
<comment type="caution">
    <text evidence="5">The sequence shown here is derived from an EMBL/GenBank/DDBJ whole genome shotgun (WGS) entry which is preliminary data.</text>
</comment>
<sequence>MSYDQIGTQFVDFYYQTFDSNRAGLASLYRDSSMLSFEGSQTAGAAPIVAKLVGLPFNSVAHRIVTKDFQPVGSDIVVLVTGQLLIDGESNAQQFSQTFYLKNDNGNYFIQNDVFRLIYG</sequence>
<keyword evidence="3" id="KW-0539">Nucleus</keyword>
<dbReference type="EMBL" id="JAAAUY010000551">
    <property type="protein sequence ID" value="KAF9328582.1"/>
    <property type="molecule type" value="Genomic_DNA"/>
</dbReference>
<keyword evidence="3" id="KW-0813">Transport</keyword>
<keyword evidence="1 3" id="KW-0963">Cytoplasm</keyword>
<dbReference type="PANTHER" id="PTHR12612">
    <property type="entry name" value="NUCLEAR TRANSPORT FACTOR 2"/>
    <property type="match status" value="1"/>
</dbReference>
<evidence type="ECO:0000313" key="6">
    <source>
        <dbReference type="Proteomes" id="UP000696485"/>
    </source>
</evidence>
<keyword evidence="6" id="KW-1185">Reference proteome</keyword>
<reference evidence="5" key="1">
    <citation type="journal article" date="2020" name="Fungal Divers.">
        <title>Resolving the Mortierellaceae phylogeny through synthesis of multi-gene phylogenetics and phylogenomics.</title>
        <authorList>
            <person name="Vandepol N."/>
            <person name="Liber J."/>
            <person name="Desiro A."/>
            <person name="Na H."/>
            <person name="Kennedy M."/>
            <person name="Barry K."/>
            <person name="Grigoriev I.V."/>
            <person name="Miller A.N."/>
            <person name="O'Donnell K."/>
            <person name="Stajich J.E."/>
            <person name="Bonito G."/>
        </authorList>
    </citation>
    <scope>NUCLEOTIDE SEQUENCE</scope>
    <source>
        <strain evidence="5">NVP1</strain>
    </source>
</reference>
<comment type="subcellular location">
    <subcellularLocation>
        <location evidence="3">Cytoplasm</location>
    </subcellularLocation>
    <subcellularLocation>
        <location evidence="3">Nucleus</location>
    </subcellularLocation>
</comment>
<evidence type="ECO:0000313" key="5">
    <source>
        <dbReference type="EMBL" id="KAF9328582.1"/>
    </source>
</evidence>
<dbReference type="Pfam" id="PF02136">
    <property type="entry name" value="NTF2"/>
    <property type="match status" value="1"/>
</dbReference>
<dbReference type="GO" id="GO:0005635">
    <property type="term" value="C:nuclear envelope"/>
    <property type="evidence" value="ECO:0007669"/>
    <property type="project" value="UniProtKB-ARBA"/>
</dbReference>
<feature type="domain" description="NTF2" evidence="4">
    <location>
        <begin position="6"/>
        <end position="117"/>
    </location>
</feature>
<accession>A0A9P5SFZ8</accession>
<dbReference type="AlphaFoldDB" id="A0A9P5SFZ8"/>
<dbReference type="InterPro" id="IPR018222">
    <property type="entry name" value="Nuclear_transport_factor_2_euk"/>
</dbReference>
<evidence type="ECO:0000256" key="3">
    <source>
        <dbReference type="RuleBase" id="RU369002"/>
    </source>
</evidence>
<dbReference type="SUPFAM" id="SSF54427">
    <property type="entry name" value="NTF2-like"/>
    <property type="match status" value="1"/>
</dbReference>